<dbReference type="PANTHER" id="PTHR30185:SF18">
    <property type="entry name" value="TRANSCRIPTIONAL REGULATOR MTLR"/>
    <property type="match status" value="1"/>
</dbReference>
<name>A0A0K8MK64_9LACO</name>
<accession>A0A0K8MK64</accession>
<evidence type="ECO:0000313" key="4">
    <source>
        <dbReference type="Proteomes" id="UP000253891"/>
    </source>
</evidence>
<dbReference type="AlphaFoldDB" id="A0A0K8MK64"/>
<proteinExistence type="predicted"/>
<dbReference type="PANTHER" id="PTHR30185">
    <property type="entry name" value="CRYPTIC BETA-GLUCOSIDE BGL OPERON ANTITERMINATOR"/>
    <property type="match status" value="1"/>
</dbReference>
<protein>
    <submittedName>
        <fullName evidence="3">Uncharacterized protein</fullName>
    </submittedName>
</protein>
<organism evidence="3 4">
    <name type="scientific">Fructobacillus ficulneus</name>
    <dbReference type="NCBI Taxonomy" id="157463"/>
    <lineage>
        <taxon>Bacteria</taxon>
        <taxon>Bacillati</taxon>
        <taxon>Bacillota</taxon>
        <taxon>Bacilli</taxon>
        <taxon>Lactobacillales</taxon>
        <taxon>Lactobacillaceae</taxon>
        <taxon>Fructobacillus</taxon>
    </lineage>
</organism>
<evidence type="ECO:0000313" key="3">
    <source>
        <dbReference type="EMBL" id="GAP00275.1"/>
    </source>
</evidence>
<gene>
    <name evidence="3" type="ORF">FFIC_282890</name>
</gene>
<dbReference type="RefSeq" id="WP_061993593.1">
    <property type="nucleotide sequence ID" value="NZ_DF968005.1"/>
</dbReference>
<reference evidence="3 4" key="1">
    <citation type="journal article" date="2015" name="BMC Genomics">
        <title>Comparative genomics of Fructobacillus spp. and Leuconostoc spp. reveals niche-specific evolution of Fructobacillus spp.</title>
        <authorList>
            <person name="Endo A."/>
            <person name="Tanizawa Y."/>
            <person name="Tanaka N."/>
            <person name="Maeno S."/>
            <person name="Kumar H."/>
            <person name="Shiwa Y."/>
            <person name="Okada S."/>
            <person name="Yoshikawa H."/>
            <person name="Dicks L."/>
            <person name="Nakagawa J."/>
            <person name="Arita M."/>
        </authorList>
    </citation>
    <scope>NUCLEOTIDE SEQUENCE [LARGE SCALE GENOMIC DNA]</scope>
    <source>
        <strain evidence="3 4">JCM 12225</strain>
    </source>
</reference>
<dbReference type="OrthoDB" id="369398at2"/>
<keyword evidence="4" id="KW-1185">Reference proteome</keyword>
<dbReference type="STRING" id="157463.GCA_001047075_01172"/>
<dbReference type="EMBL" id="DF968005">
    <property type="protein sequence ID" value="GAP00275.1"/>
    <property type="molecule type" value="Genomic_DNA"/>
</dbReference>
<dbReference type="Proteomes" id="UP000253891">
    <property type="component" value="Unassembled WGS sequence"/>
</dbReference>
<keyword evidence="1" id="KW-0805">Transcription regulation</keyword>
<dbReference type="InterPro" id="IPR050661">
    <property type="entry name" value="BglG_antiterminators"/>
</dbReference>
<sequence>MVALADCDFVHYLSHQQYLGRIADLSQQVSLPTGKVYRLLKAVNADLTQADLAPLTPQSPISPEQTQILVELAQRWPKAHLWTPTARLAMIELFMTLPSQKWTIATLQSYFQVSRNTILRDLQKIKASTDNQGSVHFTTDLGHYLSGSRISIFSRASLLVESLQTDYRDQLIALTTANKLVEAQPNHATENQIQVIKTATQGLNKKYQKLGKKSLCPRQVEALVLLIKLSENYLHWLAQNHHFHQQTLVTDEEKQIIQNHLEYQVAQEWFKDHGCRTDSSIQSEIIILLTIQLLSHPKESDGHVASSKYFKLKILAEQLIRTVGQKLGLDIDSQTDSILNNLHQDIQTQLKPFLFANQYDFYYADTYLIPNHYLESVIRQCLTLPAIQKELDSSFTGEFRARQIRILAMIFTHYMHKLSLKQPLKVLILTDLPIYSRRLLVDLVQKAPFPVQVELALLTDDSHQNKFVDFSSFNLILTENKGLSASVPVVLIPPLIDEEMTTNLYQYLHHLHPVYKKMPID</sequence>
<evidence type="ECO:0000256" key="2">
    <source>
        <dbReference type="ARBA" id="ARBA00023163"/>
    </source>
</evidence>
<evidence type="ECO:0000256" key="1">
    <source>
        <dbReference type="ARBA" id="ARBA00023015"/>
    </source>
</evidence>
<keyword evidence="2" id="KW-0804">Transcription</keyword>